<reference evidence="2 3" key="1">
    <citation type="submission" date="2010-11" db="EMBL/GenBank/DDBJ databases">
        <authorList>
            <person name="Durkin A.S."/>
            <person name="Madupu R."/>
            <person name="Torralba M."/>
            <person name="Gillis M."/>
            <person name="Methe B."/>
            <person name="Sutton G."/>
            <person name="Nelson K.E."/>
        </authorList>
    </citation>
    <scope>NUCLEOTIDE SEQUENCE [LARGE SCALE GENOMIC DNA]</scope>
    <source>
        <strain evidence="2 3">UPII 345-E</strain>
    </source>
</reference>
<gene>
    <name evidence="2" type="ORF">HMPREF9220_0557</name>
</gene>
<sequence>MQVRRAKKSDEKSIEALWDYCFEKKGEPFFDWYFNGICDIKDVLIGEENGKAACNLHCRPYKIRLRNEIFNVDYLVGLATHPAARGKGYAKEIIRSALRLACKKGQAITILMPSDASIYYPLGFGFYAFQWERSARPEDLKKISERAFKTQTIEDTKEWKTLDFIYRTYTKDFEGCTVRDEKAWKNRIEGQLQEGYIAIMYDEENPCGYIFYAIVENSIICSEIAFTNEYGRRGIYAYMASHIGQVEKCTWYEPISDTSYLYWNDGAEHQYIENRTFPFMMMRINDPVMAIDGLSCSPLLEGSLSFIVTDPFLSENNGIYHLRARNGYIHAVKEDVLYDLKLHIEEISGLKMGDQVPEPYFCIKIGDLSQLLAGTTDLKTLSEKGRIKWLTEEEQDRRSAILFCENMFPHAKTWISEWY</sequence>
<dbReference type="RefSeq" id="WP_007554632.1">
    <property type="nucleotide sequence ID" value="NZ_AENT01000017.1"/>
</dbReference>
<proteinExistence type="predicted"/>
<dbReference type="PROSITE" id="PS51186">
    <property type="entry name" value="GNAT"/>
    <property type="match status" value="1"/>
</dbReference>
<dbReference type="Pfam" id="PF13527">
    <property type="entry name" value="Acetyltransf_9"/>
    <property type="match status" value="1"/>
</dbReference>
<dbReference type="InterPro" id="IPR051554">
    <property type="entry name" value="Acetyltransferase_Eis"/>
</dbReference>
<dbReference type="InterPro" id="IPR000182">
    <property type="entry name" value="GNAT_dom"/>
</dbReference>
<dbReference type="InterPro" id="IPR016181">
    <property type="entry name" value="Acyl_CoA_acyltransferase"/>
</dbReference>
<dbReference type="GO" id="GO:0030649">
    <property type="term" value="P:aminoglycoside antibiotic catabolic process"/>
    <property type="evidence" value="ECO:0007669"/>
    <property type="project" value="TreeGrafter"/>
</dbReference>
<dbReference type="OrthoDB" id="9768284at2"/>
<dbReference type="EMBL" id="AENT01000017">
    <property type="protein sequence ID" value="EFR42739.1"/>
    <property type="molecule type" value="Genomic_DNA"/>
</dbReference>
<dbReference type="SUPFAM" id="SSF55729">
    <property type="entry name" value="Acyl-CoA N-acyltransferases (Nat)"/>
    <property type="match status" value="1"/>
</dbReference>
<evidence type="ECO:0000313" key="2">
    <source>
        <dbReference type="EMBL" id="EFR42739.1"/>
    </source>
</evidence>
<comment type="caution">
    <text evidence="2">The sequence shown here is derived from an EMBL/GenBank/DDBJ whole genome shotgun (WGS) entry which is preliminary data.</text>
</comment>
<evidence type="ECO:0000313" key="3">
    <source>
        <dbReference type="Proteomes" id="UP000004594"/>
    </source>
</evidence>
<organism evidence="2 3">
    <name type="scientific">Dialister micraerophilus UPII 345-E</name>
    <dbReference type="NCBI Taxonomy" id="910314"/>
    <lineage>
        <taxon>Bacteria</taxon>
        <taxon>Bacillati</taxon>
        <taxon>Bacillota</taxon>
        <taxon>Negativicutes</taxon>
        <taxon>Veillonellales</taxon>
        <taxon>Veillonellaceae</taxon>
        <taxon>Dialister</taxon>
    </lineage>
</organism>
<dbReference type="PANTHER" id="PTHR37817">
    <property type="entry name" value="N-ACETYLTRANSFERASE EIS"/>
    <property type="match status" value="1"/>
</dbReference>
<protein>
    <recommendedName>
        <fullName evidence="1">N-acetyltransferase domain-containing protein</fullName>
    </recommendedName>
</protein>
<feature type="domain" description="N-acetyltransferase" evidence="1">
    <location>
        <begin position="1"/>
        <end position="143"/>
    </location>
</feature>
<dbReference type="GO" id="GO:0034069">
    <property type="term" value="F:aminoglycoside N-acetyltransferase activity"/>
    <property type="evidence" value="ECO:0007669"/>
    <property type="project" value="TreeGrafter"/>
</dbReference>
<dbReference type="Pfam" id="PF17668">
    <property type="entry name" value="Acetyltransf_17"/>
    <property type="match status" value="1"/>
</dbReference>
<dbReference type="SUPFAM" id="SSF55718">
    <property type="entry name" value="SCP-like"/>
    <property type="match status" value="1"/>
</dbReference>
<dbReference type="PANTHER" id="PTHR37817:SF1">
    <property type="entry name" value="N-ACETYLTRANSFERASE EIS"/>
    <property type="match status" value="1"/>
</dbReference>
<dbReference type="Proteomes" id="UP000004594">
    <property type="component" value="Unassembled WGS sequence"/>
</dbReference>
<dbReference type="Gene3D" id="3.30.1050.10">
    <property type="entry name" value="SCP2 sterol-binding domain"/>
    <property type="match status" value="1"/>
</dbReference>
<accession>E4L901</accession>
<dbReference type="eggNOG" id="COG4552">
    <property type="taxonomic scope" value="Bacteria"/>
</dbReference>
<dbReference type="Pfam" id="PF13530">
    <property type="entry name" value="SCP2_2"/>
    <property type="match status" value="1"/>
</dbReference>
<dbReference type="InterPro" id="IPR041380">
    <property type="entry name" value="Acetyltransf_17"/>
</dbReference>
<name>E4L901_9FIRM</name>
<dbReference type="InterPro" id="IPR025559">
    <property type="entry name" value="Eis_dom"/>
</dbReference>
<dbReference type="AlphaFoldDB" id="E4L901"/>
<evidence type="ECO:0000259" key="1">
    <source>
        <dbReference type="PROSITE" id="PS51186"/>
    </source>
</evidence>
<dbReference type="InterPro" id="IPR036527">
    <property type="entry name" value="SCP2_sterol-bd_dom_sf"/>
</dbReference>
<dbReference type="CDD" id="cd04301">
    <property type="entry name" value="NAT_SF"/>
    <property type="match status" value="1"/>
</dbReference>
<dbReference type="Gene3D" id="3.40.630.30">
    <property type="match status" value="2"/>
</dbReference>